<proteinExistence type="predicted"/>
<dbReference type="InParanoid" id="E4Y0P2"/>
<dbReference type="AlphaFoldDB" id="E4Y0P2"/>
<dbReference type="Proteomes" id="UP000001307">
    <property type="component" value="Unassembled WGS sequence"/>
</dbReference>
<evidence type="ECO:0000256" key="1">
    <source>
        <dbReference type="SAM" id="MobiDB-lite"/>
    </source>
</evidence>
<accession>E4Y0P2</accession>
<gene>
    <name evidence="2" type="ORF">GSOID_T00013724001</name>
</gene>
<sequence length="59" mass="6787">MLLRKIIGRTSSKRNSSKMSSQKLSMFSVKLQCSLSRSNAKISTRMHWLRTFSCSSRSM</sequence>
<dbReference type="EMBL" id="FN653519">
    <property type="protein sequence ID" value="CBY15450.1"/>
    <property type="molecule type" value="Genomic_DNA"/>
</dbReference>
<feature type="region of interest" description="Disordered" evidence="1">
    <location>
        <begin position="1"/>
        <end position="21"/>
    </location>
</feature>
<evidence type="ECO:0000313" key="2">
    <source>
        <dbReference type="EMBL" id="CBY15450.1"/>
    </source>
</evidence>
<reference evidence="2" key="1">
    <citation type="journal article" date="2010" name="Science">
        <title>Plasticity of animal genome architecture unmasked by rapid evolution of a pelagic tunicate.</title>
        <authorList>
            <person name="Denoeud F."/>
            <person name="Henriet S."/>
            <person name="Mungpakdee S."/>
            <person name="Aury J.M."/>
            <person name="Da Silva C."/>
            <person name="Brinkmann H."/>
            <person name="Mikhaleva J."/>
            <person name="Olsen L.C."/>
            <person name="Jubin C."/>
            <person name="Canestro C."/>
            <person name="Bouquet J.M."/>
            <person name="Danks G."/>
            <person name="Poulain J."/>
            <person name="Campsteijn C."/>
            <person name="Adamski M."/>
            <person name="Cross I."/>
            <person name="Yadetie F."/>
            <person name="Muffato M."/>
            <person name="Louis A."/>
            <person name="Butcher S."/>
            <person name="Tsagkogeorga G."/>
            <person name="Konrad A."/>
            <person name="Singh S."/>
            <person name="Jensen M.F."/>
            <person name="Cong E.H."/>
            <person name="Eikeseth-Otteraa H."/>
            <person name="Noel B."/>
            <person name="Anthouard V."/>
            <person name="Porcel B.M."/>
            <person name="Kachouri-Lafond R."/>
            <person name="Nishino A."/>
            <person name="Ugolini M."/>
            <person name="Chourrout P."/>
            <person name="Nishida H."/>
            <person name="Aasland R."/>
            <person name="Huzurbazar S."/>
            <person name="Westhof E."/>
            <person name="Delsuc F."/>
            <person name="Lehrach H."/>
            <person name="Reinhardt R."/>
            <person name="Weissenbach J."/>
            <person name="Roy S.W."/>
            <person name="Artiguenave F."/>
            <person name="Postlethwait J.H."/>
            <person name="Manak J.R."/>
            <person name="Thompson E.M."/>
            <person name="Jaillon O."/>
            <person name="Du Pasquier L."/>
            <person name="Boudinot P."/>
            <person name="Liberles D.A."/>
            <person name="Volff J.N."/>
            <person name="Philippe H."/>
            <person name="Lenhard B."/>
            <person name="Roest Crollius H."/>
            <person name="Wincker P."/>
            <person name="Chourrout D."/>
        </authorList>
    </citation>
    <scope>NUCLEOTIDE SEQUENCE [LARGE SCALE GENOMIC DNA]</scope>
</reference>
<keyword evidence="3" id="KW-1185">Reference proteome</keyword>
<name>E4Y0P2_OIKDI</name>
<protein>
    <submittedName>
        <fullName evidence="2">Uncharacterized protein</fullName>
    </submittedName>
</protein>
<organism evidence="2">
    <name type="scientific">Oikopleura dioica</name>
    <name type="common">Tunicate</name>
    <dbReference type="NCBI Taxonomy" id="34765"/>
    <lineage>
        <taxon>Eukaryota</taxon>
        <taxon>Metazoa</taxon>
        <taxon>Chordata</taxon>
        <taxon>Tunicata</taxon>
        <taxon>Appendicularia</taxon>
        <taxon>Copelata</taxon>
        <taxon>Oikopleuridae</taxon>
        <taxon>Oikopleura</taxon>
    </lineage>
</organism>
<evidence type="ECO:0000313" key="3">
    <source>
        <dbReference type="Proteomes" id="UP000001307"/>
    </source>
</evidence>